<proteinExistence type="predicted"/>
<organism evidence="5 6">
    <name type="scientific">Carboxylicivirga sediminis</name>
    <dbReference type="NCBI Taxonomy" id="2006564"/>
    <lineage>
        <taxon>Bacteria</taxon>
        <taxon>Pseudomonadati</taxon>
        <taxon>Bacteroidota</taxon>
        <taxon>Bacteroidia</taxon>
        <taxon>Marinilabiliales</taxon>
        <taxon>Marinilabiliaceae</taxon>
        <taxon>Carboxylicivirga</taxon>
    </lineage>
</organism>
<keyword evidence="6" id="KW-1185">Reference proteome</keyword>
<keyword evidence="2" id="KW-0472">Membrane</keyword>
<gene>
    <name evidence="5" type="ORF">KDU71_01580</name>
</gene>
<dbReference type="GO" id="GO:0019867">
    <property type="term" value="C:outer membrane"/>
    <property type="evidence" value="ECO:0007669"/>
    <property type="project" value="InterPro"/>
</dbReference>
<evidence type="ECO:0000256" key="1">
    <source>
        <dbReference type="ARBA" id="ARBA00004370"/>
    </source>
</evidence>
<comment type="caution">
    <text evidence="5">The sequence shown here is derived from an EMBL/GenBank/DDBJ whole genome shotgun (WGS) entry which is preliminary data.</text>
</comment>
<dbReference type="EMBL" id="JAGTAR010000001">
    <property type="protein sequence ID" value="MBR8534237.1"/>
    <property type="molecule type" value="Genomic_DNA"/>
</dbReference>
<evidence type="ECO:0000313" key="5">
    <source>
        <dbReference type="EMBL" id="MBR8534237.1"/>
    </source>
</evidence>
<dbReference type="InterPro" id="IPR000184">
    <property type="entry name" value="Bac_surfAg_D15"/>
</dbReference>
<dbReference type="Pfam" id="PF01103">
    <property type="entry name" value="Omp85"/>
    <property type="match status" value="1"/>
</dbReference>
<reference evidence="5" key="1">
    <citation type="journal article" date="2018" name="Int. J. Syst. Evol. Microbiol.">
        <title>Carboxylicivirga sediminis sp. nov., isolated from coastal sediment.</title>
        <authorList>
            <person name="Wang F.Q."/>
            <person name="Ren L.H."/>
            <person name="Zou R.J."/>
            <person name="Sun Y.Z."/>
            <person name="Liu X.J."/>
            <person name="Jiang F."/>
            <person name="Liu L.J."/>
        </authorList>
    </citation>
    <scope>NUCLEOTIDE SEQUENCE</scope>
    <source>
        <strain evidence="5">JR1</strain>
    </source>
</reference>
<feature type="chain" id="PRO_5037047368" evidence="3">
    <location>
        <begin position="22"/>
        <end position="388"/>
    </location>
</feature>
<dbReference type="RefSeq" id="WP_212188138.1">
    <property type="nucleotide sequence ID" value="NZ_JAGTAR010000001.1"/>
</dbReference>
<dbReference type="Proteomes" id="UP000679220">
    <property type="component" value="Unassembled WGS sequence"/>
</dbReference>
<sequence length="388" mass="44196">MYKIHHLIGGLLLCLSWPVLAQEDAQADSTNRTFVEQAAVLVEDMIDMVTVERGRSTLSFYPMAGYSPRTGFEIGVMPVWRIKPRHTDECRFYRPTTFAPSIKVSTKGMYEVELDALAFTANRWMFISKFQYLYLPDEFYGIGNQTKQPPFSRYDINRFAFNSNILKGINESLFLGIRLDVNYDRYSNFEGDLLNPSVLGYEGGWVNGIGPGMAFDNRDDQLYPTKGWFVIFTATAYDNFTGSDYSFVSGNLDVRKFCSINGDKSILGFQAVVNSTSGDVPFYKLSSIGGKRMLRGIAHPYRYVDKHSWFTQAEWRQHIWWRLGGVVFSGVGKVSPEFMRRPLADLHVVGGAGLRFRVLPKEGLNFRMDFGMTNKGDNGVYFTIREAF</sequence>
<dbReference type="AlphaFoldDB" id="A0A941IX35"/>
<keyword evidence="3" id="KW-0732">Signal</keyword>
<dbReference type="Gene3D" id="2.40.160.50">
    <property type="entry name" value="membrane protein fhac: a member of the omp85/tpsb transporter family"/>
    <property type="match status" value="1"/>
</dbReference>
<evidence type="ECO:0000259" key="4">
    <source>
        <dbReference type="Pfam" id="PF01103"/>
    </source>
</evidence>
<reference evidence="5" key="2">
    <citation type="submission" date="2021-04" db="EMBL/GenBank/DDBJ databases">
        <authorList>
            <person name="Zhang T."/>
            <person name="Zhang Y."/>
            <person name="Lu D."/>
            <person name="Zuo D."/>
            <person name="Du Z."/>
        </authorList>
    </citation>
    <scope>NUCLEOTIDE SEQUENCE</scope>
    <source>
        <strain evidence="5">JR1</strain>
    </source>
</reference>
<name>A0A941IX35_9BACT</name>
<accession>A0A941IX35</accession>
<evidence type="ECO:0000313" key="6">
    <source>
        <dbReference type="Proteomes" id="UP000679220"/>
    </source>
</evidence>
<evidence type="ECO:0000256" key="3">
    <source>
        <dbReference type="SAM" id="SignalP"/>
    </source>
</evidence>
<protein>
    <submittedName>
        <fullName evidence="5">BamA/TamA family outer membrane protein</fullName>
    </submittedName>
</protein>
<feature type="signal peptide" evidence="3">
    <location>
        <begin position="1"/>
        <end position="21"/>
    </location>
</feature>
<evidence type="ECO:0000256" key="2">
    <source>
        <dbReference type="ARBA" id="ARBA00023136"/>
    </source>
</evidence>
<feature type="domain" description="Bacterial surface antigen (D15)" evidence="4">
    <location>
        <begin position="92"/>
        <end position="296"/>
    </location>
</feature>
<comment type="subcellular location">
    <subcellularLocation>
        <location evidence="1">Membrane</location>
    </subcellularLocation>
</comment>